<evidence type="ECO:0000313" key="2">
    <source>
        <dbReference type="Proteomes" id="UP000184185"/>
    </source>
</evidence>
<dbReference type="RefSeq" id="WP_072918919.1">
    <property type="nucleotide sequence ID" value="NZ_FQYQ01000026.1"/>
</dbReference>
<dbReference type="Proteomes" id="UP000184185">
    <property type="component" value="Unassembled WGS sequence"/>
</dbReference>
<dbReference type="EMBL" id="FQYQ01000026">
    <property type="protein sequence ID" value="SHJ50428.1"/>
    <property type="molecule type" value="Genomic_DNA"/>
</dbReference>
<name>A0A1M6JUQ9_PSEXY</name>
<sequence length="524" mass="62707">MLFVDPQLECEFDFGSTTKIVLENDTETQLAHAIENTLIKISNYNKPILLKHGLEEYNVTELVIPEKIYTYKEIRDLIHRNEDDRVKGILRKLGVEYVGPDNEWHYLYLKLEYFIFFMHYYIFPEVRFYDVYKEINRSYENAILGGGENGKYGLFIIQNIIDEVVYNKKTRNMGIGELDDWTLFDLAIMKYAQKFTEYIERFAEIDDIDEVLEKEFTGVYFDDLNELWVEDDDENNYSLLIEMALRMIRELISKNSKKKYKYKDNLYKDNPIYSCISFFENYDLLSFIGDRKAFIEDCLYNNYHRTSPTVPEEWKEMGLYFEDIKDFIYSEEFLNWCFGTKRSMKTKNDKIKDYNILFLLKNAWEAAERLDEIAGFINRENMILQEDEKGKYITAEVVAVFAWSLFELNENDIYISKNINIENRRQTILNRQRKLNREIAAYNRTDTWRGSENMPLSMFEPLILKAAFNAFGGEEKNFIFFWLKIHNLLLIELLEYASHYNVIERAVRVSAICRQIEEIINRYT</sequence>
<proteinExistence type="predicted"/>
<keyword evidence="2" id="KW-1185">Reference proteome</keyword>
<gene>
    <name evidence="1" type="ORF">SAMN02745725_02688</name>
</gene>
<evidence type="ECO:0000313" key="1">
    <source>
        <dbReference type="EMBL" id="SHJ50428.1"/>
    </source>
</evidence>
<protein>
    <submittedName>
        <fullName evidence="1">Uncharacterized protein</fullName>
    </submittedName>
</protein>
<accession>A0A1M6JUQ9</accession>
<reference evidence="1 2" key="1">
    <citation type="submission" date="2016-11" db="EMBL/GenBank/DDBJ databases">
        <authorList>
            <person name="Jaros S."/>
            <person name="Januszkiewicz K."/>
            <person name="Wedrychowicz H."/>
        </authorList>
    </citation>
    <scope>NUCLEOTIDE SEQUENCE [LARGE SCALE GENOMIC DNA]</scope>
    <source>
        <strain evidence="1 2">DSM 14809</strain>
    </source>
</reference>
<dbReference type="AlphaFoldDB" id="A0A1M6JUQ9"/>
<organism evidence="1 2">
    <name type="scientific">Pseudobutyrivibrio xylanivorans DSM 14809</name>
    <dbReference type="NCBI Taxonomy" id="1123012"/>
    <lineage>
        <taxon>Bacteria</taxon>
        <taxon>Bacillati</taxon>
        <taxon>Bacillota</taxon>
        <taxon>Clostridia</taxon>
        <taxon>Lachnospirales</taxon>
        <taxon>Lachnospiraceae</taxon>
        <taxon>Pseudobutyrivibrio</taxon>
    </lineage>
</organism>